<dbReference type="Proteomes" id="UP001054837">
    <property type="component" value="Unassembled WGS sequence"/>
</dbReference>
<comment type="caution">
    <text evidence="1">The sequence shown here is derived from an EMBL/GenBank/DDBJ whole genome shotgun (WGS) entry which is preliminary data.</text>
</comment>
<proteinExistence type="predicted"/>
<evidence type="ECO:0000313" key="1">
    <source>
        <dbReference type="EMBL" id="GIY74931.1"/>
    </source>
</evidence>
<dbReference type="AlphaFoldDB" id="A0AAV4VWW6"/>
<reference evidence="1 2" key="1">
    <citation type="submission" date="2021-06" db="EMBL/GenBank/DDBJ databases">
        <title>Caerostris darwini draft genome.</title>
        <authorList>
            <person name="Kono N."/>
            <person name="Arakawa K."/>
        </authorList>
    </citation>
    <scope>NUCLEOTIDE SEQUENCE [LARGE SCALE GENOMIC DNA]</scope>
</reference>
<evidence type="ECO:0000313" key="2">
    <source>
        <dbReference type="Proteomes" id="UP001054837"/>
    </source>
</evidence>
<gene>
    <name evidence="1" type="ORF">CDAR_309831</name>
</gene>
<dbReference type="EMBL" id="BPLQ01013804">
    <property type="protein sequence ID" value="GIY74931.1"/>
    <property type="molecule type" value="Genomic_DNA"/>
</dbReference>
<organism evidence="1 2">
    <name type="scientific">Caerostris darwini</name>
    <dbReference type="NCBI Taxonomy" id="1538125"/>
    <lineage>
        <taxon>Eukaryota</taxon>
        <taxon>Metazoa</taxon>
        <taxon>Ecdysozoa</taxon>
        <taxon>Arthropoda</taxon>
        <taxon>Chelicerata</taxon>
        <taxon>Arachnida</taxon>
        <taxon>Araneae</taxon>
        <taxon>Araneomorphae</taxon>
        <taxon>Entelegynae</taxon>
        <taxon>Araneoidea</taxon>
        <taxon>Araneidae</taxon>
        <taxon>Caerostris</taxon>
    </lineage>
</organism>
<protein>
    <submittedName>
        <fullName evidence="1">Uncharacterized protein</fullName>
    </submittedName>
</protein>
<accession>A0AAV4VWW6</accession>
<sequence length="100" mass="10937">METGARCPSFAIFPRVYSTMGGGDTRFGDAASQDFGIMGQFGIGIKGILGKRSLLALWIPILSTKYEILEDYDNAMVKSNQTVVDVLIWENKIGKSTTII</sequence>
<name>A0AAV4VWW6_9ARAC</name>
<keyword evidence="2" id="KW-1185">Reference proteome</keyword>